<evidence type="ECO:0000313" key="7">
    <source>
        <dbReference type="Proteomes" id="UP000000268"/>
    </source>
</evidence>
<dbReference type="HOGENOM" id="CLU_318763_0_0_3"/>
<dbReference type="GO" id="GO:0046872">
    <property type="term" value="F:metal ion binding"/>
    <property type="evidence" value="ECO:0007669"/>
    <property type="project" value="UniProtKB-KW"/>
</dbReference>
<keyword evidence="7" id="KW-1185">Reference proteome</keyword>
<organism evidence="6 7">
    <name type="scientific">Acaryochloris marina (strain MBIC 11017)</name>
    <dbReference type="NCBI Taxonomy" id="329726"/>
    <lineage>
        <taxon>Bacteria</taxon>
        <taxon>Bacillati</taxon>
        <taxon>Cyanobacteriota</taxon>
        <taxon>Cyanophyceae</taxon>
        <taxon>Acaryochloridales</taxon>
        <taxon>Acaryochloridaceae</taxon>
        <taxon>Acaryochloris</taxon>
    </lineage>
</organism>
<gene>
    <name evidence="6" type="ordered locus">AM1_2511</name>
</gene>
<sequence>MENSASSSNHSFTDREEGLFPKAVLSVNREEYGQGSDKEPLRLKILKRKDKTEIDASQSDFLNANNWVADSLPEDLEGHVFIVGPAGSLESKGQENIVVPTFDGWTHLFFGDGMIYRLDFHHSGQIDDSSDENSDNYIQDTKLAKGGAFLSTKLIKTPDYYVDKALLPGGNYDPRYINSKKTHPSGTLPWSRVEYRESKFYDSVITRLSFRLGGRNLLNTALLPMKPNDKSGKERLLLVWDAGRPYEVNPYTLDLVGPVGLNKDWLPLIEINRLSRVFQNLHKILKNLPVVQQILPNREIPLLTQVFPITLAVAHPVYAPDKDIVYVVNATKSLPTMLSIPRTLPNFKRGVFEYFEKKSFSKSSQYIFWSLTRFIACIIHYAINFLSFIRIGGENHLYLYRWDGKRAEIQDIDKWEVVDSNGCSIKIPHSLHQMGITKDYIILSDSSFKLVLADVIPSIFNPPYFLVPLKKIQEVFKQVQEFPKQIQEFPKQIQEFPNPSYRTLWMRSLLDSSIREKFFRNPGISLTRFLLRYVNYPQRSYTDIYVIDRPDRLEEKSLAPSNIYKKLGKTSEARQIIHARHFRIEPETAHFVTNYENPEGKIILHIAHTAAHDPAEFIHKIDEALCGYRPQDPTVIQTCNEDVSKKLQERAGIGPSGMDNCRIGTWILDIENYTTRIKERLIEKDFLDDKYNDKLWATALYTWHEKCSDNITDIYWNCWGAWPNTLTEYYFELYKDRPDNIQDLFKNIVNEGKQPNLLHIKQSIQCKKPKLDLVDSYIFPRGFFANSPQFVPRDFHSSDPSPTNGYIVCLVIATNHSYTEPENREDKKFCEFWIFDAQDLHQGPLYRLSHPQMNIGVTIHATWLSELHSPPEREDDYSVEKDYTDKLKKIEPSSYKEKVKDLFERDVYPHFK</sequence>
<dbReference type="STRING" id="329726.AM1_2511"/>
<dbReference type="Proteomes" id="UP000000268">
    <property type="component" value="Chromosome"/>
</dbReference>
<evidence type="ECO:0000313" key="6">
    <source>
        <dbReference type="EMBL" id="ABW27519.1"/>
    </source>
</evidence>
<evidence type="ECO:0008006" key="8">
    <source>
        <dbReference type="Google" id="ProtNLM"/>
    </source>
</evidence>
<dbReference type="RefSeq" id="WP_012162979.1">
    <property type="nucleotide sequence ID" value="NC_009925.1"/>
</dbReference>
<evidence type="ECO:0000256" key="3">
    <source>
        <dbReference type="ARBA" id="ARBA00022723"/>
    </source>
</evidence>
<keyword evidence="5" id="KW-0408">Iron</keyword>
<evidence type="ECO:0000256" key="1">
    <source>
        <dbReference type="ARBA" id="ARBA00001954"/>
    </source>
</evidence>
<evidence type="ECO:0000256" key="4">
    <source>
        <dbReference type="ARBA" id="ARBA00023002"/>
    </source>
</evidence>
<dbReference type="AlphaFoldDB" id="B0C5E3"/>
<comment type="cofactor">
    <cofactor evidence="1">
        <name>Fe(2+)</name>
        <dbReference type="ChEBI" id="CHEBI:29033"/>
    </cofactor>
</comment>
<keyword evidence="4" id="KW-0560">Oxidoreductase</keyword>
<accession>B0C5E3</accession>
<dbReference type="PANTHER" id="PTHR10543:SF89">
    <property type="entry name" value="CAROTENOID 9,10(9',10')-CLEAVAGE DIOXYGENASE 1"/>
    <property type="match status" value="1"/>
</dbReference>
<dbReference type="Pfam" id="PF03055">
    <property type="entry name" value="RPE65"/>
    <property type="match status" value="1"/>
</dbReference>
<keyword evidence="3" id="KW-0479">Metal-binding</keyword>
<dbReference type="GO" id="GO:0010436">
    <property type="term" value="F:carotenoid dioxygenase activity"/>
    <property type="evidence" value="ECO:0007669"/>
    <property type="project" value="TreeGrafter"/>
</dbReference>
<dbReference type="PANTHER" id="PTHR10543">
    <property type="entry name" value="BETA-CAROTENE DIOXYGENASE"/>
    <property type="match status" value="1"/>
</dbReference>
<evidence type="ECO:0000256" key="2">
    <source>
        <dbReference type="ARBA" id="ARBA00006787"/>
    </source>
</evidence>
<dbReference type="EMBL" id="CP000828">
    <property type="protein sequence ID" value="ABW27519.1"/>
    <property type="molecule type" value="Genomic_DNA"/>
</dbReference>
<reference evidence="6 7" key="1">
    <citation type="journal article" date="2008" name="Proc. Natl. Acad. Sci. U.S.A.">
        <title>Niche adaptation and genome expansion in the chlorophyll d-producing cyanobacterium Acaryochloris marina.</title>
        <authorList>
            <person name="Swingley W.D."/>
            <person name="Chen M."/>
            <person name="Cheung P.C."/>
            <person name="Conrad A.L."/>
            <person name="Dejesa L.C."/>
            <person name="Hao J."/>
            <person name="Honchak B.M."/>
            <person name="Karbach L.E."/>
            <person name="Kurdoglu A."/>
            <person name="Lahiri S."/>
            <person name="Mastrian S.D."/>
            <person name="Miyashita H."/>
            <person name="Page L."/>
            <person name="Ramakrishna P."/>
            <person name="Satoh S."/>
            <person name="Sattley W.M."/>
            <person name="Shimada Y."/>
            <person name="Taylor H.L."/>
            <person name="Tomo T."/>
            <person name="Tsuchiya T."/>
            <person name="Wang Z.T."/>
            <person name="Raymond J."/>
            <person name="Mimuro M."/>
            <person name="Blankenship R.E."/>
            <person name="Touchman J.W."/>
        </authorList>
    </citation>
    <scope>NUCLEOTIDE SEQUENCE [LARGE SCALE GENOMIC DNA]</scope>
    <source>
        <strain evidence="7">MBIC 11017</strain>
    </source>
</reference>
<evidence type="ECO:0000256" key="5">
    <source>
        <dbReference type="ARBA" id="ARBA00023004"/>
    </source>
</evidence>
<dbReference type="GO" id="GO:0016121">
    <property type="term" value="P:carotene catabolic process"/>
    <property type="evidence" value="ECO:0007669"/>
    <property type="project" value="TreeGrafter"/>
</dbReference>
<name>B0C5E3_ACAM1</name>
<dbReference type="OrthoDB" id="972944at2"/>
<dbReference type="InterPro" id="IPR004294">
    <property type="entry name" value="Carotenoid_Oase"/>
</dbReference>
<dbReference type="eggNOG" id="COG3670">
    <property type="taxonomic scope" value="Bacteria"/>
</dbReference>
<protein>
    <recommendedName>
        <fullName evidence="8">Retinal pigment epithelial membrane protein</fullName>
    </recommendedName>
</protein>
<proteinExistence type="inferred from homology"/>
<comment type="similarity">
    <text evidence="2">Belongs to the carotenoid oxygenase family.</text>
</comment>
<dbReference type="KEGG" id="amr:AM1_2511"/>